<organism evidence="2 3">
    <name type="scientific">Scyliorhinus torazame</name>
    <name type="common">Cloudy catshark</name>
    <name type="synonym">Catulus torazame</name>
    <dbReference type="NCBI Taxonomy" id="75743"/>
    <lineage>
        <taxon>Eukaryota</taxon>
        <taxon>Metazoa</taxon>
        <taxon>Chordata</taxon>
        <taxon>Craniata</taxon>
        <taxon>Vertebrata</taxon>
        <taxon>Chondrichthyes</taxon>
        <taxon>Elasmobranchii</taxon>
        <taxon>Galeomorphii</taxon>
        <taxon>Galeoidea</taxon>
        <taxon>Carcharhiniformes</taxon>
        <taxon>Scyliorhinidae</taxon>
        <taxon>Scyliorhinus</taxon>
    </lineage>
</organism>
<dbReference type="PROSITE" id="PS50297">
    <property type="entry name" value="ANK_REP_REGION"/>
    <property type="match status" value="1"/>
</dbReference>
<keyword evidence="1" id="KW-0040">ANK repeat</keyword>
<evidence type="ECO:0000313" key="3">
    <source>
        <dbReference type="Proteomes" id="UP000288216"/>
    </source>
</evidence>
<dbReference type="InterPro" id="IPR036770">
    <property type="entry name" value="Ankyrin_rpt-contain_sf"/>
</dbReference>
<comment type="caution">
    <text evidence="2">The sequence shown here is derived from an EMBL/GenBank/DDBJ whole genome shotgun (WGS) entry which is preliminary data.</text>
</comment>
<dbReference type="SMART" id="SM00248">
    <property type="entry name" value="ANK"/>
    <property type="match status" value="1"/>
</dbReference>
<feature type="repeat" description="ANK" evidence="1">
    <location>
        <begin position="150"/>
        <end position="182"/>
    </location>
</feature>
<evidence type="ECO:0000313" key="2">
    <source>
        <dbReference type="EMBL" id="GCB73785.1"/>
    </source>
</evidence>
<sequence length="301" mass="33812">MPWDLAPSAPGHAQEEGWQKRCKKSSFAFYQAVRDLLPVWMLEEMRTMEVFHWEEGGRASSYSPSEALLYALVHDHQPYGRYLLSEQPRAALAMPSKSFCCCQALAPHLAMAVRYNRVATLGRMLKSLRHFPEDERRGYLDRRGCVHVESGKTPLHLACELARPECLSLLLGHGSSPYVADCHGNTALDTLLGRLCEESEPEPHRSCLPSLLLFMPELNFKMQGALRDDAGLWRGLLGTDLFQWLSGCSPPPLFIKAMQALIRTVAPQNFPEGLHQLPISHLLRALDFKLTAEGAAHSHFK</sequence>
<name>A0A401PL01_SCYTO</name>
<dbReference type="OMA" id="ATEAFHW"/>
<dbReference type="Proteomes" id="UP000288216">
    <property type="component" value="Unassembled WGS sequence"/>
</dbReference>
<gene>
    <name evidence="2" type="ORF">scyTo_0002867</name>
</gene>
<reference evidence="2 3" key="1">
    <citation type="journal article" date="2018" name="Nat. Ecol. Evol.">
        <title>Shark genomes provide insights into elasmobranch evolution and the origin of vertebrates.</title>
        <authorList>
            <person name="Hara Y"/>
            <person name="Yamaguchi K"/>
            <person name="Onimaru K"/>
            <person name="Kadota M"/>
            <person name="Koyanagi M"/>
            <person name="Keeley SD"/>
            <person name="Tatsumi K"/>
            <person name="Tanaka K"/>
            <person name="Motone F"/>
            <person name="Kageyama Y"/>
            <person name="Nozu R"/>
            <person name="Adachi N"/>
            <person name="Nishimura O"/>
            <person name="Nakagawa R"/>
            <person name="Tanegashima C"/>
            <person name="Kiyatake I"/>
            <person name="Matsumoto R"/>
            <person name="Murakumo K"/>
            <person name="Nishida K"/>
            <person name="Terakita A"/>
            <person name="Kuratani S"/>
            <person name="Sato K"/>
            <person name="Hyodo S Kuraku.S."/>
        </authorList>
    </citation>
    <scope>NUCLEOTIDE SEQUENCE [LARGE SCALE GENOMIC DNA]</scope>
</reference>
<dbReference type="Gene3D" id="1.25.40.20">
    <property type="entry name" value="Ankyrin repeat-containing domain"/>
    <property type="match status" value="1"/>
</dbReference>
<dbReference type="OrthoDB" id="45365at2759"/>
<evidence type="ECO:0000256" key="1">
    <source>
        <dbReference type="PROSITE-ProRule" id="PRU00023"/>
    </source>
</evidence>
<dbReference type="InterPro" id="IPR002110">
    <property type="entry name" value="Ankyrin_rpt"/>
</dbReference>
<dbReference type="AlphaFoldDB" id="A0A401PL01"/>
<dbReference type="PROSITE" id="PS50088">
    <property type="entry name" value="ANK_REPEAT"/>
    <property type="match status" value="1"/>
</dbReference>
<proteinExistence type="predicted"/>
<keyword evidence="3" id="KW-1185">Reference proteome</keyword>
<dbReference type="EMBL" id="BFAA01000740">
    <property type="protein sequence ID" value="GCB73785.1"/>
    <property type="molecule type" value="Genomic_DNA"/>
</dbReference>
<protein>
    <submittedName>
        <fullName evidence="2">Uncharacterized protein</fullName>
    </submittedName>
</protein>
<dbReference type="STRING" id="75743.A0A401PL01"/>
<accession>A0A401PL01</accession>
<dbReference type="SUPFAM" id="SSF48403">
    <property type="entry name" value="Ankyrin repeat"/>
    <property type="match status" value="1"/>
</dbReference>
<dbReference type="Pfam" id="PF00023">
    <property type="entry name" value="Ank"/>
    <property type="match status" value="1"/>
</dbReference>